<dbReference type="RefSeq" id="WP_075125920.1">
    <property type="nucleotide sequence ID" value="NZ_MSIE01000021.1"/>
</dbReference>
<dbReference type="STRING" id="1912961.BU204_13065"/>
<evidence type="ECO:0000313" key="2">
    <source>
        <dbReference type="Proteomes" id="UP000185596"/>
    </source>
</evidence>
<dbReference type="AlphaFoldDB" id="A0A1Q8CRP3"/>
<evidence type="ECO:0008006" key="3">
    <source>
        <dbReference type="Google" id="ProtNLM"/>
    </source>
</evidence>
<comment type="caution">
    <text evidence="1">The sequence shown here is derived from an EMBL/GenBank/DDBJ whole genome shotgun (WGS) entry which is preliminary data.</text>
</comment>
<name>A0A1Q8CRP3_9PSEU</name>
<gene>
    <name evidence="1" type="ORF">BU204_13065</name>
</gene>
<keyword evidence="2" id="KW-1185">Reference proteome</keyword>
<dbReference type="Proteomes" id="UP000185596">
    <property type="component" value="Unassembled WGS sequence"/>
</dbReference>
<proteinExistence type="predicted"/>
<organism evidence="1 2">
    <name type="scientific">Actinophytocola xanthii</name>
    <dbReference type="NCBI Taxonomy" id="1912961"/>
    <lineage>
        <taxon>Bacteria</taxon>
        <taxon>Bacillati</taxon>
        <taxon>Actinomycetota</taxon>
        <taxon>Actinomycetes</taxon>
        <taxon>Pseudonocardiales</taxon>
        <taxon>Pseudonocardiaceae</taxon>
    </lineage>
</organism>
<dbReference type="OrthoDB" id="8450665at2"/>
<reference evidence="1 2" key="1">
    <citation type="submission" date="2016-12" db="EMBL/GenBank/DDBJ databases">
        <title>The draft genome sequence of Actinophytocola sp. 11-183.</title>
        <authorList>
            <person name="Wang W."/>
            <person name="Yuan L."/>
        </authorList>
    </citation>
    <scope>NUCLEOTIDE SEQUENCE [LARGE SCALE GENOMIC DNA]</scope>
    <source>
        <strain evidence="1 2">11-183</strain>
    </source>
</reference>
<evidence type="ECO:0000313" key="1">
    <source>
        <dbReference type="EMBL" id="OLF17029.1"/>
    </source>
</evidence>
<dbReference type="EMBL" id="MSIE01000021">
    <property type="protein sequence ID" value="OLF17029.1"/>
    <property type="molecule type" value="Genomic_DNA"/>
</dbReference>
<accession>A0A1Q8CRP3</accession>
<protein>
    <recommendedName>
        <fullName evidence="3">Tetratricopeptide repeat protein</fullName>
    </recommendedName>
</protein>
<sequence length="159" mass="17566">MDDEVMARVTAAVQRGQAGERASARQELEGMWAEVERDGGDDFHRCVIAHFLADLQDNQHDELMWDERALAAVDGVTDERAQEYDQSLQVRGFMPSLYLSLADDHRRLGDADRAHEFLDKARATADALGEDPYGELVKGILEKVSQALAAGSTEPLPSP</sequence>